<keyword evidence="4" id="KW-0808">Transferase</keyword>
<feature type="domain" description="PAS" evidence="10">
    <location>
        <begin position="80"/>
        <end position="145"/>
    </location>
</feature>
<dbReference type="Gene3D" id="1.10.287.130">
    <property type="match status" value="1"/>
</dbReference>
<dbReference type="InterPro" id="IPR000014">
    <property type="entry name" value="PAS"/>
</dbReference>
<organism evidence="11 12">
    <name type="scientific">Bacillus cereus</name>
    <dbReference type="NCBI Taxonomy" id="1396"/>
    <lineage>
        <taxon>Bacteria</taxon>
        <taxon>Bacillati</taxon>
        <taxon>Bacillota</taxon>
        <taxon>Bacilli</taxon>
        <taxon>Bacillales</taxon>
        <taxon>Bacillaceae</taxon>
        <taxon>Bacillus</taxon>
        <taxon>Bacillus cereus group</taxon>
    </lineage>
</organism>
<evidence type="ECO:0000256" key="6">
    <source>
        <dbReference type="ARBA" id="ARBA00022777"/>
    </source>
</evidence>
<dbReference type="Gene3D" id="3.30.565.10">
    <property type="entry name" value="Histidine kinase-like ATPase, C-terminal domain"/>
    <property type="match status" value="1"/>
</dbReference>
<evidence type="ECO:0000256" key="1">
    <source>
        <dbReference type="ARBA" id="ARBA00000085"/>
    </source>
</evidence>
<dbReference type="Pfam" id="PF00512">
    <property type="entry name" value="HisKA"/>
    <property type="match status" value="1"/>
</dbReference>
<protein>
    <recommendedName>
        <fullName evidence="2">histidine kinase</fullName>
        <ecNumber evidence="2">2.7.13.3</ecNumber>
    </recommendedName>
</protein>
<dbReference type="PANTHER" id="PTHR43065">
    <property type="entry name" value="SENSOR HISTIDINE KINASE"/>
    <property type="match status" value="1"/>
</dbReference>
<evidence type="ECO:0000259" key="9">
    <source>
        <dbReference type="PROSITE" id="PS50109"/>
    </source>
</evidence>
<dbReference type="InterPro" id="IPR003661">
    <property type="entry name" value="HisK_dim/P_dom"/>
</dbReference>
<dbReference type="PROSITE" id="PS50112">
    <property type="entry name" value="PAS"/>
    <property type="match status" value="1"/>
</dbReference>
<evidence type="ECO:0000259" key="10">
    <source>
        <dbReference type="PROSITE" id="PS50112"/>
    </source>
</evidence>
<name>A0A9X6ZZW9_BACCE</name>
<dbReference type="InterPro" id="IPR005467">
    <property type="entry name" value="His_kinase_dom"/>
</dbReference>
<evidence type="ECO:0000313" key="12">
    <source>
        <dbReference type="Proteomes" id="UP000224413"/>
    </source>
</evidence>
<dbReference type="EC" id="2.7.13.3" evidence="2"/>
<comment type="caution">
    <text evidence="11">The sequence shown here is derived from an EMBL/GenBank/DDBJ whole genome shotgun (WGS) entry which is preliminary data.</text>
</comment>
<gene>
    <name evidence="11" type="ORF">COI98_08035</name>
</gene>
<dbReference type="SMART" id="SM00387">
    <property type="entry name" value="HATPase_c"/>
    <property type="match status" value="1"/>
</dbReference>
<comment type="catalytic activity">
    <reaction evidence="1">
        <text>ATP + protein L-histidine = ADP + protein N-phospho-L-histidine.</text>
        <dbReference type="EC" id="2.7.13.3"/>
    </reaction>
</comment>
<keyword evidence="8" id="KW-0902">Two-component regulatory system</keyword>
<evidence type="ECO:0000256" key="3">
    <source>
        <dbReference type="ARBA" id="ARBA00022553"/>
    </source>
</evidence>
<dbReference type="InterPro" id="IPR004358">
    <property type="entry name" value="Sig_transdc_His_kin-like_C"/>
</dbReference>
<keyword evidence="3" id="KW-0597">Phosphoprotein</keyword>
<evidence type="ECO:0000313" key="11">
    <source>
        <dbReference type="EMBL" id="PFK21819.1"/>
    </source>
</evidence>
<dbReference type="InterPro" id="IPR036890">
    <property type="entry name" value="HATPase_C_sf"/>
</dbReference>
<dbReference type="GO" id="GO:0005524">
    <property type="term" value="F:ATP binding"/>
    <property type="evidence" value="ECO:0007669"/>
    <property type="project" value="UniProtKB-KW"/>
</dbReference>
<dbReference type="GO" id="GO:0000155">
    <property type="term" value="F:phosphorelay sensor kinase activity"/>
    <property type="evidence" value="ECO:0007669"/>
    <property type="project" value="InterPro"/>
</dbReference>
<dbReference type="Pfam" id="PF02518">
    <property type="entry name" value="HATPase_c"/>
    <property type="match status" value="1"/>
</dbReference>
<accession>A0A9X6ZZW9</accession>
<dbReference type="InterPro" id="IPR003594">
    <property type="entry name" value="HATPase_dom"/>
</dbReference>
<evidence type="ECO:0000256" key="7">
    <source>
        <dbReference type="ARBA" id="ARBA00022840"/>
    </source>
</evidence>
<dbReference type="AlphaFoldDB" id="A0A9X6ZZW9"/>
<dbReference type="SUPFAM" id="SSF55874">
    <property type="entry name" value="ATPase domain of HSP90 chaperone/DNA topoisomerase II/histidine kinase"/>
    <property type="match status" value="1"/>
</dbReference>
<dbReference type="Gene3D" id="3.30.450.20">
    <property type="entry name" value="PAS domain"/>
    <property type="match status" value="1"/>
</dbReference>
<dbReference type="SUPFAM" id="SSF47384">
    <property type="entry name" value="Homodimeric domain of signal transducing histidine kinase"/>
    <property type="match status" value="1"/>
</dbReference>
<evidence type="ECO:0000256" key="8">
    <source>
        <dbReference type="ARBA" id="ARBA00023012"/>
    </source>
</evidence>
<proteinExistence type="predicted"/>
<dbReference type="SMART" id="SM00091">
    <property type="entry name" value="PAS"/>
    <property type="match status" value="1"/>
</dbReference>
<evidence type="ECO:0000256" key="2">
    <source>
        <dbReference type="ARBA" id="ARBA00012438"/>
    </source>
</evidence>
<dbReference type="Proteomes" id="UP000224413">
    <property type="component" value="Unassembled WGS sequence"/>
</dbReference>
<dbReference type="PROSITE" id="PS50109">
    <property type="entry name" value="HIS_KIN"/>
    <property type="match status" value="1"/>
</dbReference>
<keyword evidence="5" id="KW-0547">Nucleotide-binding</keyword>
<evidence type="ECO:0000256" key="5">
    <source>
        <dbReference type="ARBA" id="ARBA00022741"/>
    </source>
</evidence>
<keyword evidence="6 11" id="KW-0418">Kinase</keyword>
<dbReference type="RefSeq" id="WP_098583077.1">
    <property type="nucleotide sequence ID" value="NZ_NUWJ01000072.1"/>
</dbReference>
<dbReference type="Pfam" id="PF13426">
    <property type="entry name" value="PAS_9"/>
    <property type="match status" value="1"/>
</dbReference>
<dbReference type="SMART" id="SM00388">
    <property type="entry name" value="HisKA"/>
    <property type="match status" value="1"/>
</dbReference>
<dbReference type="PRINTS" id="PR00344">
    <property type="entry name" value="BCTRLSENSOR"/>
</dbReference>
<dbReference type="CDD" id="cd00130">
    <property type="entry name" value="PAS"/>
    <property type="match status" value="1"/>
</dbReference>
<dbReference type="InterPro" id="IPR035965">
    <property type="entry name" value="PAS-like_dom_sf"/>
</dbReference>
<dbReference type="SUPFAM" id="SSF55785">
    <property type="entry name" value="PYP-like sensor domain (PAS domain)"/>
    <property type="match status" value="1"/>
</dbReference>
<reference evidence="11 12" key="1">
    <citation type="submission" date="2017-09" db="EMBL/GenBank/DDBJ databases">
        <title>Large-scale bioinformatics analysis of Bacillus genomes uncovers conserved roles of natural products in bacterial physiology.</title>
        <authorList>
            <consortium name="Agbiome Team Llc"/>
            <person name="Bleich R.M."/>
            <person name="Grubbs K.J."/>
            <person name="Santa Maria K.C."/>
            <person name="Allen S.E."/>
            <person name="Farag S."/>
            <person name="Shank E.A."/>
            <person name="Bowers A."/>
        </authorList>
    </citation>
    <scope>NUCLEOTIDE SEQUENCE [LARGE SCALE GENOMIC DNA]</scope>
    <source>
        <strain evidence="11 12">AFS083741</strain>
    </source>
</reference>
<dbReference type="PANTHER" id="PTHR43065:SF34">
    <property type="entry name" value="SPORULATION KINASE A"/>
    <property type="match status" value="1"/>
</dbReference>
<feature type="domain" description="Histidine kinase" evidence="9">
    <location>
        <begin position="203"/>
        <end position="412"/>
    </location>
</feature>
<dbReference type="CDD" id="cd00082">
    <property type="entry name" value="HisKA"/>
    <property type="match status" value="1"/>
</dbReference>
<sequence length="425" mass="49044">MLPNDATVSHEKRIEELENKVRFYEELVNQLPHHFTYKNPHIGLRIKKTRTTHSIQEIPKENKEAHFQLTCDSLFLFEQLEKHFVHIFDAFSHHVTFVDNKGNITLCNQVAADDFGVIRNDIIGKPIQQLLNLPEEKIKAIETLKTGTEIYNEEVLDKNYGIINNRIIRDYNGEIFRVISVFHYLNTERDAEKFSLAGRIAAGIAHEVRNPLTTVRGYLQFLQESVSPSNKELFKNLLIPELDRANSIITKFLSLSKTREFKREPFPINTFLREYIQQLLASEVFLHNISIDYNFSTELDDILVHIDRHELVQVFLNLFQNAVDAQGEKKLSIQITSYRLDNFVRITFTDNGTGIPPAIQDYIFDPFFSTKDSGTGLGLSVTKKIIQNHNGTLKMTSNEDGTTFTFTISIPILPKTALERLNQYK</sequence>
<evidence type="ECO:0000256" key="4">
    <source>
        <dbReference type="ARBA" id="ARBA00022679"/>
    </source>
</evidence>
<dbReference type="InterPro" id="IPR036097">
    <property type="entry name" value="HisK_dim/P_sf"/>
</dbReference>
<keyword evidence="7" id="KW-0067">ATP-binding</keyword>
<dbReference type="EMBL" id="NUWJ01000072">
    <property type="protein sequence ID" value="PFK21819.1"/>
    <property type="molecule type" value="Genomic_DNA"/>
</dbReference>